<dbReference type="Pfam" id="PF13344">
    <property type="entry name" value="Hydrolase_6"/>
    <property type="match status" value="1"/>
</dbReference>
<dbReference type="PANTHER" id="PTHR14269">
    <property type="entry name" value="CDP-DIACYLGLYCEROL--GLYCEROL-3-PHOSPHATE 3-PHOSPHATIDYLTRANSFERASE-RELATED"/>
    <property type="match status" value="1"/>
</dbReference>
<dbReference type="GO" id="GO:0046474">
    <property type="term" value="P:glycerophospholipid biosynthetic process"/>
    <property type="evidence" value="ECO:0007669"/>
    <property type="project" value="TreeGrafter"/>
</dbReference>
<dbReference type="AlphaFoldDB" id="A0A9W9CSI1"/>
<feature type="compositionally biased region" description="Low complexity" evidence="1">
    <location>
        <begin position="62"/>
        <end position="85"/>
    </location>
</feature>
<reference evidence="2" key="1">
    <citation type="submission" date="2022-10" db="EMBL/GenBank/DDBJ databases">
        <title>Tapping the CABI collections for fungal endophytes: first genome assemblies for Collariella, Neodidymelliopsis, Ascochyta clinopodiicola, Didymella pomorum, Didymosphaeria variabile, Neocosmospora piperis and Neocucurbitaria cava.</title>
        <authorList>
            <person name="Hill R."/>
        </authorList>
    </citation>
    <scope>NUCLEOTIDE SEQUENCE</scope>
    <source>
        <strain evidence="2">IMI 355082</strain>
    </source>
</reference>
<dbReference type="GO" id="GO:0005739">
    <property type="term" value="C:mitochondrion"/>
    <property type="evidence" value="ECO:0007669"/>
    <property type="project" value="TreeGrafter"/>
</dbReference>
<name>A0A9W9CSI1_9PEZI</name>
<dbReference type="OrthoDB" id="270009at2759"/>
<accession>A0A9W9CSI1</accession>
<dbReference type="InterPro" id="IPR050324">
    <property type="entry name" value="CDP-alcohol_PTase-I"/>
</dbReference>
<comment type="caution">
    <text evidence="2">The sequence shown here is derived from an EMBL/GenBank/DDBJ whole genome shotgun (WGS) entry which is preliminary data.</text>
</comment>
<protein>
    <submittedName>
        <fullName evidence="2">Uncharacterized protein</fullName>
    </submittedName>
</protein>
<dbReference type="Gene3D" id="3.40.50.1000">
    <property type="entry name" value="HAD superfamily/HAD-like"/>
    <property type="match status" value="2"/>
</dbReference>
<sequence length="545" mass="60118">MSASHRGRVLLRSRPSRAAQQWFYRATPPRLPYAASLTGERRWDVRNGTRARRFGSFGCVRASGSSSSSGDASIGPASEAVSSEASESEVSETSSSISESDLSSQSSLGSDEGTASRKDPWRAEFGFAFDIDGVLLHKSDPIPGAADTLKYLQKHKIPFILLTNGGGKSEADRVAELSAKLGVDLDTSNFIQSHTPYQLLATDAPMHVPLSGLPTYLKGKVRVQSLRNSTVLVLGSDASQARRIARGYGFQSVVTPGDILHAHPEVFPFNPLSEFYSKQEILPLPKPVWDPKGANGEMKDCLKIDAILVFNDPRDWAFDIQLITDLLLSHRGYLGTYSKKNGDPSLPKNERWQSDGQPALVFSNVDLLWSTGYHQPRYGQGAFRAAVRGAFNDVIKQTEGGLSTTTRLKDFNFGKPQLEMYHYAASKLSDHFKSMWGSGQGGSEDQAQLAQLRKVYMVGDNPESDIRGAVKWRAHLNQVPSPRETSKKIVPAWEACLVRTGVWNEEKMPLPNLELRGAKPDTVQDDVKTVLNWVLEKEGWPERID</sequence>
<proteinExistence type="predicted"/>
<dbReference type="Pfam" id="PF13242">
    <property type="entry name" value="Hydrolase_like"/>
    <property type="match status" value="1"/>
</dbReference>
<dbReference type="InterPro" id="IPR006357">
    <property type="entry name" value="HAD-SF_hydro_IIA"/>
</dbReference>
<dbReference type="InterPro" id="IPR036412">
    <property type="entry name" value="HAD-like_sf"/>
</dbReference>
<dbReference type="InterPro" id="IPR023214">
    <property type="entry name" value="HAD_sf"/>
</dbReference>
<evidence type="ECO:0000313" key="2">
    <source>
        <dbReference type="EMBL" id="KAJ4386320.1"/>
    </source>
</evidence>
<evidence type="ECO:0000256" key="1">
    <source>
        <dbReference type="SAM" id="MobiDB-lite"/>
    </source>
</evidence>
<dbReference type="EMBL" id="JAPEVB010000006">
    <property type="protein sequence ID" value="KAJ4386320.1"/>
    <property type="molecule type" value="Genomic_DNA"/>
</dbReference>
<gene>
    <name evidence="2" type="ORF">N0V93_009213</name>
</gene>
<feature type="compositionally biased region" description="Low complexity" evidence="1">
    <location>
        <begin position="91"/>
        <end position="113"/>
    </location>
</feature>
<keyword evidence="3" id="KW-1185">Reference proteome</keyword>
<organism evidence="2 3">
    <name type="scientific">Gnomoniopsis smithogilvyi</name>
    <dbReference type="NCBI Taxonomy" id="1191159"/>
    <lineage>
        <taxon>Eukaryota</taxon>
        <taxon>Fungi</taxon>
        <taxon>Dikarya</taxon>
        <taxon>Ascomycota</taxon>
        <taxon>Pezizomycotina</taxon>
        <taxon>Sordariomycetes</taxon>
        <taxon>Sordariomycetidae</taxon>
        <taxon>Diaporthales</taxon>
        <taxon>Gnomoniaceae</taxon>
        <taxon>Gnomoniopsis</taxon>
    </lineage>
</organism>
<dbReference type="Proteomes" id="UP001140453">
    <property type="component" value="Unassembled WGS sequence"/>
</dbReference>
<feature type="region of interest" description="Disordered" evidence="1">
    <location>
        <begin position="60"/>
        <end position="117"/>
    </location>
</feature>
<dbReference type="NCBIfam" id="TIGR01460">
    <property type="entry name" value="HAD-SF-IIA"/>
    <property type="match status" value="1"/>
</dbReference>
<dbReference type="PANTHER" id="PTHR14269:SF57">
    <property type="entry name" value="SUPERFAMILY HYDROLASE, PUTATIVE (AFU_ORTHOLOGUE AFUA_2G02580)-RELATED"/>
    <property type="match status" value="1"/>
</dbReference>
<dbReference type="SUPFAM" id="SSF56784">
    <property type="entry name" value="HAD-like"/>
    <property type="match status" value="1"/>
</dbReference>
<evidence type="ECO:0000313" key="3">
    <source>
        <dbReference type="Proteomes" id="UP001140453"/>
    </source>
</evidence>